<feature type="compositionally biased region" description="Gly residues" evidence="1">
    <location>
        <begin position="428"/>
        <end position="451"/>
    </location>
</feature>
<dbReference type="InterPro" id="IPR010069">
    <property type="entry name" value="CdiA_FHA1_rpt"/>
</dbReference>
<feature type="region of interest" description="Disordered" evidence="1">
    <location>
        <begin position="2955"/>
        <end position="2979"/>
    </location>
</feature>
<sequence length="3052" mass="306941">MNRVYRLVFNRALRVWQVASELVRAPGGSTGASASPAHSATIGPLRFALLCALGCVSLVDAAHAQSAGRIVGDPAAPGSERPTVMTAPNGVPLVNITTPSAAGVSRNRYSQFDVGREGAILNNARSQTQTRLGGWVQGNPWLATGSARVILNEVNGPASRLNGYVEVAGQRAEVIIANPAGIQVDGGGFLNASRVTLTTGAPILSNGALEGYRVNGGSIQVAGAGLDTSGADYTDLITRSLQVNAGIWANQLQASLGNNVVSADHARVTPQAASGQAPTFALDVGALGGMFANKIWLVGNENGVGVRNAGNIGAQAGELVVTVDGRLENTGTLQSQQDTRVAASGGIANAGTLSATRELRVTTAADLDNRGGTLNARRLQIDAAAARNQGGSIEQTGLQALGVTAVSVTNRAEGSLGAVAAAPTSGGAPPGTGGNTGGGTPDNSGSNGGSGTVTPPSSGQAPVVAPLSAGALTIAGLLDNDGGRISAGGDVSLAAANGLDNSGGRLGVAALSARGDLLNRAGTLNVYGDADLQLGALVNDAGHLSVTNALGLETQSLSNRSGELRHGGVGALAMQVRGLLDNTQGVLASNAAALQLNAQTVLNAAGRIEHAGTQGLTLAAQDWSGAGGSIATLGALTWRAGAVDHRNAAVSTTQLTLQADTFDNRGGTLLSTGPQAATLQVAGRLDNGDNGSIASNGDLTLRARTLGNAGGQVQQAGTGVLTIAADALEGRGGRVLSNGGLTVTGGNIDLAAGSTSAQQIRIDADALSTAGGNLVSLGNQALQLNVRERLDNRAGSLASNAGVTIDAGAFDNQAGSVLAAGSQAVSVTVGGTLDNSAGTISGNAAVLLQAGTLLNRGGRVLAANGAALQVRAADLLDNSQGGRLATSGDLDVSASTLDNRAGAIEHAGSGALTVTADTLQGAGGKVLSLGNLQLRGGALDLGPDSTTQAQRIDVRAGSLRTTGGALSATGTDVLSLQLSGALENDGGTIAGNGAIALQAAALSNRAGTLAAAGTADSRLDITGQLDNTGGRIASNGATLHVGADHLINQQGTLSHSGTQGLDIVAGRVDGSKGTIASSGALTLTATDVDHREATIGADSVDMQVQTLDNRGGRIVASGRGASSLQANVLNNAGGTLAGNGDLSLSSTLLDNTQGTIQHAGVGQLQIAAQTLAGTGGKIISNGTLRVTGQNTDLSNASTSAHTITVATGNLTTAGGQLSASGDQLLRLDVSGTLNNRGGTIGSNGLLALGAQNFINTQGTVQAAGSGQSSLTMTQALQNQQGKILLGGDGRITAASVNNQAGTLHAAGGVLQLDVDGVLDNRTQGVVSSAGRLEVQAGTLDNTAGTVVAGTDLTVVTDTAIGNNNGAIQAANALRLEGAGLSNRSGNIIGGNVVVDTRAQQLDNTSGTIGSQSGTLDVRSGSLNNAGGRLQSQAALLLQTNGQSITNTGSGANGGILAGGRLQVDGGALDNRGGALFAQGDARVAVASVDNSGAGALSAAGNLALTATAMNNAGGRVQSGQAVDLTLTGALDNQAGLVAAGGLLTLNASSVDNRNTRSGNALGLQAGQLQLQAQSLDNRQGQVITDGASNLQLVSGLDNTGGQVSSGGSLDMRADAVANSAGLLRSDGNQHLTARNLSGDGQLQSQSNLTLTLREGLTNTGEMIANGTLAIRADGDLANQGVLRGGTIDLAARNVDNAVNGQITSQGTTHIVTGGQLVNRGLIDGGLTHLQASTLDNVGTGRIYGDHVAIAAGTLLNRAETIAGVTRVATVAARDRLDLGVGQLSNTDRGLIYSDGDAAIGGTLDGNRLATGVARQIDNLGSTIEVAGDLDLQATTINNIRQNVVVTQTTTTLAPVRLDQPSWRNNGENDTSNIRSTSNYAASEVYYLNPQDILEDTSYITPDGYQVRRAVIRVTPQTSAYFFARGGMYQATGERSRLNSQSGTLTIYYVGRQDNQANPDQVTAGADDPFRELSQIEPGSPAFRYTSDTLSYSNAYGTCTTNCVQLWAQFAYTDPDHILMNPQGTGGGRLSDNERYRTATRTVVEDVLQPGAGPEAVIHAGGAMRIGTDALRNEYARIAAGGDLSVSGLTHTADVTNLAYTLYRTHSFSNVTTAYNGATRSWSNPSISEQIGQIGSAITSGGTLHIDVGDLSNLNQGRNAPNVQDGAAVANLNLHGPQTGPGSSGTGTVRGPGSVAANAADRALAAVTTAASGGSSGAVGNVGGSGPINGARVVTAAGGSPDRIVMGTPDTRAPTGSLFTVRPSAGNYLVETDPQFTNYRSWLGSDYLLNQMGYSADTLQKRLGDGYYEQKLVREQIGQLTGRRFLEGYKSDEAQYQALLDAGATVGKAWHLRPGVALTDAQMAQLTSDIVWLVEQTVTLPDGSTTTALVPQVYLRLRPGDLDAGGALLAGANVDVTLAGGLKNTGTIASRQLVSIDAGRIEHLGGSIRGNQVGLRSASDIRIEGASVTAVDALSVQAVGDVTVASTVETLQGGGFHQYSTTQLRRVAGLYVTGTDGNGVLSVVAGRDVNLQAAQIRNAGTDGVTQLVAGNNLNVGTQTLSHSTDTTANDRNFQRSSETTHAATTIQGAGNVVLAAGNDLNLTAAQVGAGKSMALQAGRDINSVAAVDSSANDRSTVTKSNSLATSNYDETVRGTQLGAGTNIVMQAGRDLILASTAVASQTGGIALAAGNDIKLLATQEQHDAVVDKETRKKTALSGKTVTTHDETHDSLAITSSLSGEQISVAAGNDLRSQGTQIVGTGNVVLAAGNNLTLETAQSTHSEAHDKQTVKTGLFGSGGIGFTIGKQTVKTEADMTDVTHTGTTVGSLQGNVTLVAGNTLAITGSDVMALQGDITAKAKDIAITEVRDTSDSTQKTAFKQGGLTVSLSSAALNLAQAAVSSAEAGKKAEGDTRMQALAGASAAYSAYGAGQAMGSALSADSAKDAAQGAGLKIAVTVGGSQSESETKQRSATSKGSTLQAGGNVNLIATGGGQDSNILVRGSDIKAGNNCCWRPTTTSRWSPPRTPSNSTAPARARVRRSAWPSPMAQTALPPA</sequence>
<feature type="compositionally biased region" description="Polar residues" evidence="1">
    <location>
        <begin position="2956"/>
        <end position="2979"/>
    </location>
</feature>
<dbReference type="SUPFAM" id="SSF51126">
    <property type="entry name" value="Pectin lyase-like"/>
    <property type="match status" value="1"/>
</dbReference>
<feature type="domain" description="Filamentous haemagglutinin FhaB/tRNA nuclease CdiA-like TPS" evidence="2">
    <location>
        <begin position="88"/>
        <end position="207"/>
    </location>
</feature>
<feature type="compositionally biased region" description="Low complexity" evidence="1">
    <location>
        <begin position="3010"/>
        <end position="3020"/>
    </location>
</feature>
<dbReference type="InterPro" id="IPR024973">
    <property type="entry name" value="ESPR"/>
</dbReference>
<dbReference type="Pfam" id="PF05594">
    <property type="entry name" value="Fil_haemagg"/>
    <property type="match status" value="14"/>
</dbReference>
<organism evidence="3 4">
    <name type="scientific">Xanthomonas bromi</name>
    <dbReference type="NCBI Taxonomy" id="56449"/>
    <lineage>
        <taxon>Bacteria</taxon>
        <taxon>Pseudomonadati</taxon>
        <taxon>Pseudomonadota</taxon>
        <taxon>Gammaproteobacteria</taxon>
        <taxon>Lysobacterales</taxon>
        <taxon>Lysobacteraceae</taxon>
        <taxon>Xanthomonas</taxon>
    </lineage>
</organism>
<name>A0A1C3NS77_9XANT</name>
<proteinExistence type="predicted"/>
<dbReference type="InterPro" id="IPR012334">
    <property type="entry name" value="Pectin_lyas_fold"/>
</dbReference>
<dbReference type="InterPro" id="IPR008619">
    <property type="entry name" value="Filamentous_hemagglutn_rpt"/>
</dbReference>
<dbReference type="EMBL" id="FLTX01000085">
    <property type="protein sequence ID" value="SBV53194.1"/>
    <property type="molecule type" value="Genomic_DNA"/>
</dbReference>
<dbReference type="NCBIfam" id="TIGR01731">
    <property type="entry name" value="fil_hemag_20aa"/>
    <property type="match status" value="36"/>
</dbReference>
<dbReference type="SMART" id="SM00912">
    <property type="entry name" value="Haemagg_act"/>
    <property type="match status" value="1"/>
</dbReference>
<evidence type="ECO:0000313" key="3">
    <source>
        <dbReference type="EMBL" id="SBV53194.1"/>
    </source>
</evidence>
<gene>
    <name evidence="3" type="ORF">XBLMG947_4004</name>
</gene>
<dbReference type="STRING" id="56449.XBLMG947_4004"/>
<dbReference type="Proteomes" id="UP000092503">
    <property type="component" value="Unassembled WGS sequence"/>
</dbReference>
<accession>A0A1C3NS77</accession>
<dbReference type="GO" id="GO:0003824">
    <property type="term" value="F:catalytic activity"/>
    <property type="evidence" value="ECO:0007669"/>
    <property type="project" value="UniProtKB-ARBA"/>
</dbReference>
<dbReference type="Pfam" id="PF13018">
    <property type="entry name" value="ESPR"/>
    <property type="match status" value="1"/>
</dbReference>
<dbReference type="Gene3D" id="2.160.20.10">
    <property type="entry name" value="Single-stranded right-handed beta-helix, Pectin lyase-like"/>
    <property type="match status" value="1"/>
</dbReference>
<feature type="region of interest" description="Disordered" evidence="1">
    <location>
        <begin position="420"/>
        <end position="462"/>
    </location>
</feature>
<dbReference type="Pfam" id="PF13332">
    <property type="entry name" value="Fil_haemagg_2"/>
    <property type="match status" value="3"/>
</dbReference>
<protein>
    <submittedName>
        <fullName evidence="3">Filamentous hemagglutinin</fullName>
    </submittedName>
</protein>
<evidence type="ECO:0000259" key="2">
    <source>
        <dbReference type="SMART" id="SM00912"/>
    </source>
</evidence>
<dbReference type="NCBIfam" id="TIGR01901">
    <property type="entry name" value="adhes_NPXG"/>
    <property type="match status" value="1"/>
</dbReference>
<dbReference type="Pfam" id="PF05860">
    <property type="entry name" value="TPS"/>
    <property type="match status" value="1"/>
</dbReference>
<evidence type="ECO:0000313" key="4">
    <source>
        <dbReference type="Proteomes" id="UP000092503"/>
    </source>
</evidence>
<dbReference type="InterPro" id="IPR011050">
    <property type="entry name" value="Pectin_lyase_fold/virulence"/>
</dbReference>
<dbReference type="InterPro" id="IPR025157">
    <property type="entry name" value="Hemagglutinin_rpt"/>
</dbReference>
<reference evidence="3 4" key="1">
    <citation type="submission" date="2016-06" db="EMBL/GenBank/DDBJ databases">
        <authorList>
            <person name="Kjaerup R.B."/>
            <person name="Dalgaard T.S."/>
            <person name="Juul-Madsen H.R."/>
        </authorList>
    </citation>
    <scope>NUCLEOTIDE SEQUENCE [LARGE SCALE GENOMIC DNA]</scope>
    <source>
        <strain evidence="3">LMG947</strain>
    </source>
</reference>
<evidence type="ECO:0000256" key="1">
    <source>
        <dbReference type="SAM" id="MobiDB-lite"/>
    </source>
</evidence>
<feature type="region of interest" description="Disordered" evidence="1">
    <location>
        <begin position="3006"/>
        <end position="3052"/>
    </location>
</feature>
<dbReference type="InterPro" id="IPR008638">
    <property type="entry name" value="FhaB/CdiA-like_TPS"/>
</dbReference>